<evidence type="ECO:0000256" key="3">
    <source>
        <dbReference type="ARBA" id="ARBA00023125"/>
    </source>
</evidence>
<dbReference type="InterPro" id="IPR036390">
    <property type="entry name" value="WH_DNA-bd_sf"/>
</dbReference>
<dbReference type="PROSITE" id="PS00658">
    <property type="entry name" value="FORK_HEAD_2"/>
    <property type="match status" value="1"/>
</dbReference>
<keyword evidence="5 6" id="KW-0539">Nucleus</keyword>
<dbReference type="GeneID" id="116940455"/>
<evidence type="ECO:0000256" key="4">
    <source>
        <dbReference type="ARBA" id="ARBA00023163"/>
    </source>
</evidence>
<evidence type="ECO:0000313" key="9">
    <source>
        <dbReference type="Proteomes" id="UP001318040"/>
    </source>
</evidence>
<dbReference type="PROSITE" id="PS50039">
    <property type="entry name" value="FORK_HEAD_3"/>
    <property type="match status" value="1"/>
</dbReference>
<keyword evidence="2" id="KW-0805">Transcription regulation</keyword>
<dbReference type="RefSeq" id="XP_032806192.1">
    <property type="nucleotide sequence ID" value="XM_032950301.1"/>
</dbReference>
<evidence type="ECO:0000256" key="7">
    <source>
        <dbReference type="SAM" id="MobiDB-lite"/>
    </source>
</evidence>
<dbReference type="PRINTS" id="PR00053">
    <property type="entry name" value="FORKHEAD"/>
</dbReference>
<dbReference type="Proteomes" id="UP001318040">
    <property type="component" value="Chromosome 9"/>
</dbReference>
<dbReference type="SMART" id="SM00339">
    <property type="entry name" value="FH"/>
    <property type="match status" value="1"/>
</dbReference>
<evidence type="ECO:0000259" key="8">
    <source>
        <dbReference type="PROSITE" id="PS50039"/>
    </source>
</evidence>
<dbReference type="PANTHER" id="PTHR11829:SF372">
    <property type="entry name" value="FORKHEAD BOX PROTEIN I2"/>
    <property type="match status" value="1"/>
</dbReference>
<gene>
    <name evidence="10" type="primary">LOC116940455</name>
</gene>
<dbReference type="PANTHER" id="PTHR11829">
    <property type="entry name" value="FORKHEAD BOX PROTEIN"/>
    <property type="match status" value="1"/>
</dbReference>
<protein>
    <submittedName>
        <fullName evidence="10">Forkhead box protein I2-like</fullName>
    </submittedName>
</protein>
<feature type="DNA-binding region" description="Fork-head" evidence="6">
    <location>
        <begin position="156"/>
        <end position="250"/>
    </location>
</feature>
<evidence type="ECO:0000256" key="5">
    <source>
        <dbReference type="ARBA" id="ARBA00023242"/>
    </source>
</evidence>
<name>A0AAJ7SX98_PETMA</name>
<evidence type="ECO:0000256" key="2">
    <source>
        <dbReference type="ARBA" id="ARBA00023015"/>
    </source>
</evidence>
<accession>A0AAJ7SX98</accession>
<comment type="subcellular location">
    <subcellularLocation>
        <location evidence="1 6">Nucleus</location>
    </subcellularLocation>
</comment>
<evidence type="ECO:0000256" key="1">
    <source>
        <dbReference type="ARBA" id="ARBA00004123"/>
    </source>
</evidence>
<organism evidence="9 10">
    <name type="scientific">Petromyzon marinus</name>
    <name type="common">Sea lamprey</name>
    <dbReference type="NCBI Taxonomy" id="7757"/>
    <lineage>
        <taxon>Eukaryota</taxon>
        <taxon>Metazoa</taxon>
        <taxon>Chordata</taxon>
        <taxon>Craniata</taxon>
        <taxon>Vertebrata</taxon>
        <taxon>Cyclostomata</taxon>
        <taxon>Hyperoartia</taxon>
        <taxon>Petromyzontiformes</taxon>
        <taxon>Petromyzontidae</taxon>
        <taxon>Petromyzon</taxon>
    </lineage>
</organism>
<dbReference type="Pfam" id="PF00250">
    <property type="entry name" value="Forkhead"/>
    <property type="match status" value="1"/>
</dbReference>
<dbReference type="InterPro" id="IPR036388">
    <property type="entry name" value="WH-like_DNA-bd_sf"/>
</dbReference>
<dbReference type="SUPFAM" id="SSF46785">
    <property type="entry name" value="Winged helix' DNA-binding domain"/>
    <property type="match status" value="1"/>
</dbReference>
<dbReference type="GO" id="GO:0009653">
    <property type="term" value="P:anatomical structure morphogenesis"/>
    <property type="evidence" value="ECO:0007669"/>
    <property type="project" value="TreeGrafter"/>
</dbReference>
<dbReference type="GO" id="GO:0000978">
    <property type="term" value="F:RNA polymerase II cis-regulatory region sequence-specific DNA binding"/>
    <property type="evidence" value="ECO:0007669"/>
    <property type="project" value="TreeGrafter"/>
</dbReference>
<dbReference type="GO" id="GO:0030154">
    <property type="term" value="P:cell differentiation"/>
    <property type="evidence" value="ECO:0007669"/>
    <property type="project" value="TreeGrafter"/>
</dbReference>
<dbReference type="GO" id="GO:0000981">
    <property type="term" value="F:DNA-binding transcription factor activity, RNA polymerase II-specific"/>
    <property type="evidence" value="ECO:0007669"/>
    <property type="project" value="TreeGrafter"/>
</dbReference>
<feature type="region of interest" description="Disordered" evidence="7">
    <location>
        <begin position="245"/>
        <end position="323"/>
    </location>
</feature>
<dbReference type="InterPro" id="IPR001766">
    <property type="entry name" value="Fork_head_dom"/>
</dbReference>
<dbReference type="AlphaFoldDB" id="A0AAJ7SX98"/>
<dbReference type="KEGG" id="pmrn:116940455"/>
<feature type="region of interest" description="Disordered" evidence="7">
    <location>
        <begin position="23"/>
        <end position="47"/>
    </location>
</feature>
<feature type="compositionally biased region" description="Low complexity" evidence="7">
    <location>
        <begin position="77"/>
        <end position="92"/>
    </location>
</feature>
<keyword evidence="9" id="KW-1185">Reference proteome</keyword>
<dbReference type="Gene3D" id="1.10.10.10">
    <property type="entry name" value="Winged helix-like DNA-binding domain superfamily/Winged helix DNA-binding domain"/>
    <property type="match status" value="1"/>
</dbReference>
<dbReference type="FunFam" id="1.10.10.10:FF:000016">
    <property type="entry name" value="Forkhead box protein I1"/>
    <property type="match status" value="1"/>
</dbReference>
<evidence type="ECO:0000256" key="6">
    <source>
        <dbReference type="PROSITE-ProRule" id="PRU00089"/>
    </source>
</evidence>
<keyword evidence="3 6" id="KW-0238">DNA-binding</keyword>
<feature type="region of interest" description="Disordered" evidence="7">
    <location>
        <begin position="77"/>
        <end position="111"/>
    </location>
</feature>
<feature type="compositionally biased region" description="Low complexity" evidence="7">
    <location>
        <begin position="36"/>
        <end position="47"/>
    </location>
</feature>
<dbReference type="GO" id="GO:0005634">
    <property type="term" value="C:nucleus"/>
    <property type="evidence" value="ECO:0007669"/>
    <property type="project" value="UniProtKB-SubCell"/>
</dbReference>
<keyword evidence="4" id="KW-0804">Transcription</keyword>
<proteinExistence type="predicted"/>
<sequence>MAVYYNAFASYSSLELTAQAAGAPQVPGWDSPPLTPAAATSSTTSSAPASWLLHGGANAAEVQGGSPTPAVPPPPYGVAGANSSCYHHQQQLQHHHHQQQQQQQPVGPHGLPAPMMMTAGDAVVVAAAGGAGGGGSGMSWHSMPGASQASLVRMARPPYSYSALIAMSIQGAPDHKLTLNQIYQYVTDNFPYYERSKAGWQNSIRHNLSLNDCFRKVPRDEDDPGKGNYWTLDPNCEKMFDNGTFRRKRKRKGADSGAPARHSAVPSAMPSACDKPHEPAPCAYGSSEMSPPLPSQLGGIGPAPSLPDMLGAPGTVAPPPVTSAAHLPQALGVGVSELPSPGLGVSPPPWAEPDPTESCFSSFVGGGGDGGGGGSGNGMEMEDEICGRMGGHNASSPLSALAQYPFPATSAPFSDYSLALSIGGLPGFYQHSPRTAEQGGADHFFPSTCRDNGLLHYSGGGEYW</sequence>
<dbReference type="InterPro" id="IPR030456">
    <property type="entry name" value="TF_fork_head_CS_2"/>
</dbReference>
<dbReference type="InterPro" id="IPR050211">
    <property type="entry name" value="FOX_domain-containing"/>
</dbReference>
<feature type="domain" description="Fork-head" evidence="8">
    <location>
        <begin position="156"/>
        <end position="250"/>
    </location>
</feature>
<evidence type="ECO:0000313" key="10">
    <source>
        <dbReference type="RefSeq" id="XP_032806192.1"/>
    </source>
</evidence>
<reference evidence="10" key="1">
    <citation type="submission" date="2025-08" db="UniProtKB">
        <authorList>
            <consortium name="RefSeq"/>
        </authorList>
    </citation>
    <scope>IDENTIFICATION</scope>
    <source>
        <tissue evidence="10">Sperm</tissue>
    </source>
</reference>